<dbReference type="Pfam" id="PF09844">
    <property type="entry name" value="DUF2071"/>
    <property type="match status" value="1"/>
</dbReference>
<proteinExistence type="predicted"/>
<dbReference type="InterPro" id="IPR018644">
    <property type="entry name" value="DUF2071"/>
</dbReference>
<keyword evidence="4" id="KW-1185">Reference proteome</keyword>
<sequence length="241" mass="28484">MNDITTILNDVSHRPWEIPKGNLAYYQEWNDALFLHFRVDEKNLRELVPAEIELDTFQGKTYVSVVCFRMEQIHPIHLPAVGFLSNFYEINVRTYVKKGDKTGVYFLNIEAEKAFSAWVARTLSGLPYEKSIIKRTNRGYTNANSQKNFHLDVGFNISSRIEDKTPFDLWLTERYCLYLKHNNNLYRYQIHHREWQLNSVKLYNVDMVYQLGAIELSSNDLVAVHYSRELPVVSWKREKIL</sequence>
<evidence type="ECO:0000313" key="1">
    <source>
        <dbReference type="EMBL" id="ATA80673.1"/>
    </source>
</evidence>
<organism evidence="1">
    <name type="scientific">Capnocytophaga sputigena</name>
    <dbReference type="NCBI Taxonomy" id="1019"/>
    <lineage>
        <taxon>Bacteria</taxon>
        <taxon>Pseudomonadati</taxon>
        <taxon>Bacteroidota</taxon>
        <taxon>Flavobacteriia</taxon>
        <taxon>Flavobacteriales</taxon>
        <taxon>Flavobacteriaceae</taxon>
        <taxon>Capnocytophaga</taxon>
    </lineage>
</organism>
<dbReference type="KEGG" id="cspu:CGC55_03360"/>
<accession>A0A250F6B4</accession>
<dbReference type="OrthoDB" id="1421826at2"/>
<evidence type="ECO:0000313" key="3">
    <source>
        <dbReference type="EMBL" id="SQA76770.1"/>
    </source>
</evidence>
<reference evidence="1" key="1">
    <citation type="journal article" date="2017" name="Genome Announc.">
        <title>Twelve Complete Reference Genomes of Clinical Isolates in the Capnocytophaga Genus.</title>
        <authorList>
            <person name="Villarma A."/>
            <person name="Gulvik C.A."/>
            <person name="Rowe L.A."/>
            <person name="Sheth M."/>
            <person name="Juieng P."/>
            <person name="Nicholson A.C."/>
            <person name="Loparev V.N."/>
            <person name="McQuiston J.R."/>
        </authorList>
    </citation>
    <scope>NUCLEOTIDE SEQUENCE</scope>
    <source>
        <strain evidence="1">H4486</strain>
        <strain evidence="2">KC1668</strain>
    </source>
</reference>
<dbReference type="Proteomes" id="UP000217301">
    <property type="component" value="Chromosome"/>
</dbReference>
<dbReference type="Gene3D" id="2.40.400.10">
    <property type="entry name" value="Acetoacetate decarboxylase-like"/>
    <property type="match status" value="1"/>
</dbReference>
<dbReference type="Proteomes" id="UP000249902">
    <property type="component" value="Unassembled WGS sequence"/>
</dbReference>
<dbReference type="EMBL" id="UAVP01000011">
    <property type="protein sequence ID" value="SQA76770.1"/>
    <property type="molecule type" value="Genomic_DNA"/>
</dbReference>
<gene>
    <name evidence="2" type="ORF">CGC55_03360</name>
    <name evidence="1" type="ORF">CGC59_13770</name>
    <name evidence="3" type="ORF">NCTC11653_02702</name>
</gene>
<evidence type="ECO:0000313" key="2">
    <source>
        <dbReference type="EMBL" id="ATA83607.1"/>
    </source>
</evidence>
<dbReference type="PANTHER" id="PTHR39186">
    <property type="entry name" value="DUF2071 FAMILY PROTEIN"/>
    <property type="match status" value="1"/>
</dbReference>
<reference evidence="4" key="2">
    <citation type="submission" date="2017-06" db="EMBL/GenBank/DDBJ databases">
        <title>Capnocytophaga spp. assemblies.</title>
        <authorList>
            <person name="Gulvik C.A."/>
        </authorList>
    </citation>
    <scope>NUCLEOTIDE SEQUENCE [LARGE SCALE GENOMIC DNA]</scope>
    <source>
        <strain evidence="4">KC1668</strain>
    </source>
</reference>
<dbReference type="RefSeq" id="WP_002678789.1">
    <property type="nucleotide sequence ID" value="NZ_CAJPRX010000007.1"/>
</dbReference>
<dbReference type="PANTHER" id="PTHR39186:SF1">
    <property type="entry name" value="DUF2071 DOMAIN-CONTAINING PROTEIN"/>
    <property type="match status" value="1"/>
</dbReference>
<reference evidence="3 5" key="3">
    <citation type="submission" date="2018-06" db="EMBL/GenBank/DDBJ databases">
        <authorList>
            <consortium name="Pathogen Informatics"/>
            <person name="Doyle S."/>
        </authorList>
    </citation>
    <scope>NUCLEOTIDE SEQUENCE [LARGE SCALE GENOMIC DNA]</scope>
    <source>
        <strain evidence="3 5">NCTC11653</strain>
    </source>
</reference>
<dbReference type="EMBL" id="CP022385">
    <property type="protein sequence ID" value="ATA83607.1"/>
    <property type="molecule type" value="Genomic_DNA"/>
</dbReference>
<evidence type="ECO:0000313" key="5">
    <source>
        <dbReference type="Proteomes" id="UP000249902"/>
    </source>
</evidence>
<dbReference type="AlphaFoldDB" id="A0A250F6B4"/>
<dbReference type="eggNOG" id="COG3361">
    <property type="taxonomic scope" value="Bacteria"/>
</dbReference>
<dbReference type="Proteomes" id="UP000217334">
    <property type="component" value="Chromosome"/>
</dbReference>
<dbReference type="EMBL" id="CP022383">
    <property type="protein sequence ID" value="ATA80673.1"/>
    <property type="molecule type" value="Genomic_DNA"/>
</dbReference>
<dbReference type="STRING" id="553177.CAPSP0001_1319"/>
<name>A0A250F6B4_CAPSP</name>
<dbReference type="SUPFAM" id="SSF160104">
    <property type="entry name" value="Acetoacetate decarboxylase-like"/>
    <property type="match status" value="1"/>
</dbReference>
<dbReference type="InterPro" id="IPR023375">
    <property type="entry name" value="ADC_dom_sf"/>
</dbReference>
<protein>
    <submittedName>
        <fullName evidence="1">DUF2071 domain-containing protein</fullName>
    </submittedName>
    <submittedName>
        <fullName evidence="3">Uncharacterized conserved protein</fullName>
    </submittedName>
</protein>
<evidence type="ECO:0000313" key="4">
    <source>
        <dbReference type="Proteomes" id="UP000217301"/>
    </source>
</evidence>